<dbReference type="EMBL" id="CP140154">
    <property type="protein sequence ID" value="WQG90698.1"/>
    <property type="molecule type" value="Genomic_DNA"/>
</dbReference>
<dbReference type="PROSITE" id="PS51257">
    <property type="entry name" value="PROKAR_LIPOPROTEIN"/>
    <property type="match status" value="1"/>
</dbReference>
<evidence type="ECO:0000313" key="1">
    <source>
        <dbReference type="EMBL" id="SFW79368.1"/>
    </source>
</evidence>
<protein>
    <submittedName>
        <fullName evidence="2">DUF4197 domain-containing protein</fullName>
    </submittedName>
</protein>
<reference evidence="1 3" key="1">
    <citation type="submission" date="2016-11" db="EMBL/GenBank/DDBJ databases">
        <authorList>
            <person name="Jaros S."/>
            <person name="Januszkiewicz K."/>
            <person name="Wedrychowicz H."/>
        </authorList>
    </citation>
    <scope>NUCLEOTIDE SEQUENCE [LARGE SCALE GENOMIC DNA]</scope>
    <source>
        <strain evidence="1 3">DSM 784</strain>
    </source>
</reference>
<dbReference type="AlphaFoldDB" id="A0A1K1S4K6"/>
<sequence>MKRLFLVCLGILCFSTGCETSQQILQNLPTSVAGQPTTTQIAAGLKEALTIGTQNSANRLSAVDGFFANAALKILMPPEAQKVESTLRKLGMGNVVDKAILSMNRGAEEAAKSATPIFVNAIKQMSITDAIGILRGGKTSATDYFKSKTTAELTNAFKPVIAAALKKVDATKYWGDVFSLYNKFSSTPVNTDLSAYVTEKAIAGIYVEVATEEAKIRQDPAARVTDLLKTVFGSTLAQTGNK</sequence>
<accession>A0A1K1S4K6</accession>
<dbReference type="Proteomes" id="UP001326715">
    <property type="component" value="Chromosome"/>
</dbReference>
<reference evidence="2 4" key="2">
    <citation type="submission" date="2023-11" db="EMBL/GenBank/DDBJ databases">
        <title>MicrobeMod: A computational toolkit for identifying prokaryotic methylation and restriction-modification with nanopore sequencing.</title>
        <authorList>
            <person name="Crits-Christoph A."/>
            <person name="Kang S.C."/>
            <person name="Lee H."/>
            <person name="Ostrov N."/>
        </authorList>
    </citation>
    <scope>NUCLEOTIDE SEQUENCE [LARGE SCALE GENOMIC DNA]</scope>
    <source>
        <strain evidence="2 4">ATCC 23090</strain>
    </source>
</reference>
<dbReference type="Pfam" id="PF13852">
    <property type="entry name" value="DUF4197"/>
    <property type="match status" value="1"/>
</dbReference>
<dbReference type="Proteomes" id="UP000183788">
    <property type="component" value="Unassembled WGS sequence"/>
</dbReference>
<organism evidence="1 3">
    <name type="scientific">Chitinophaga sancti</name>
    <dbReference type="NCBI Taxonomy" id="1004"/>
    <lineage>
        <taxon>Bacteria</taxon>
        <taxon>Pseudomonadati</taxon>
        <taxon>Bacteroidota</taxon>
        <taxon>Chitinophagia</taxon>
        <taxon>Chitinophagales</taxon>
        <taxon>Chitinophagaceae</taxon>
        <taxon>Chitinophaga</taxon>
    </lineage>
</organism>
<evidence type="ECO:0000313" key="2">
    <source>
        <dbReference type="EMBL" id="WQG90698.1"/>
    </source>
</evidence>
<evidence type="ECO:0000313" key="4">
    <source>
        <dbReference type="Proteomes" id="UP001326715"/>
    </source>
</evidence>
<evidence type="ECO:0000313" key="3">
    <source>
        <dbReference type="Proteomes" id="UP000183788"/>
    </source>
</evidence>
<name>A0A1K1S4K6_9BACT</name>
<dbReference type="InterPro" id="IPR025245">
    <property type="entry name" value="DUF4197"/>
</dbReference>
<dbReference type="OrthoDB" id="5292580at2"/>
<gene>
    <name evidence="1" type="ORF">SAMN05661012_04787</name>
    <name evidence="2" type="ORF">SR876_04260</name>
</gene>
<dbReference type="EMBL" id="FPIZ01000017">
    <property type="protein sequence ID" value="SFW79368.1"/>
    <property type="molecule type" value="Genomic_DNA"/>
</dbReference>
<keyword evidence="4" id="KW-1185">Reference proteome</keyword>
<dbReference type="RefSeq" id="WP_072363746.1">
    <property type="nucleotide sequence ID" value="NZ_CBHWAX010000266.1"/>
</dbReference>
<dbReference type="STRING" id="1004.SAMN05661012_04787"/>
<proteinExistence type="predicted"/>